<dbReference type="InterPro" id="IPR013216">
    <property type="entry name" value="Methyltransf_11"/>
</dbReference>
<organism evidence="2 3">
    <name type="scientific">Mycobacterium intracellulare</name>
    <dbReference type="NCBI Taxonomy" id="1767"/>
    <lineage>
        <taxon>Bacteria</taxon>
        <taxon>Bacillati</taxon>
        <taxon>Actinomycetota</taxon>
        <taxon>Actinomycetes</taxon>
        <taxon>Mycobacteriales</taxon>
        <taxon>Mycobacteriaceae</taxon>
        <taxon>Mycobacterium</taxon>
        <taxon>Mycobacterium avium complex (MAC)</taxon>
    </lineage>
</organism>
<name>A0AAE4RKA0_MYCIT</name>
<dbReference type="PANTHER" id="PTHR43591">
    <property type="entry name" value="METHYLTRANSFERASE"/>
    <property type="match status" value="1"/>
</dbReference>
<evidence type="ECO:0000313" key="2">
    <source>
        <dbReference type="EMBL" id="MDV7014511.1"/>
    </source>
</evidence>
<dbReference type="Pfam" id="PF08241">
    <property type="entry name" value="Methyltransf_11"/>
    <property type="match status" value="1"/>
</dbReference>
<keyword evidence="2" id="KW-0489">Methyltransferase</keyword>
<dbReference type="SUPFAM" id="SSF53335">
    <property type="entry name" value="S-adenosyl-L-methionine-dependent methyltransferases"/>
    <property type="match status" value="1"/>
</dbReference>
<dbReference type="CDD" id="cd02440">
    <property type="entry name" value="AdoMet_MTases"/>
    <property type="match status" value="1"/>
</dbReference>
<dbReference type="InterPro" id="IPR029063">
    <property type="entry name" value="SAM-dependent_MTases_sf"/>
</dbReference>
<dbReference type="PANTHER" id="PTHR43591:SF24">
    <property type="entry name" value="2-METHOXY-6-POLYPRENYL-1,4-BENZOQUINOL METHYLASE, MITOCHONDRIAL"/>
    <property type="match status" value="1"/>
</dbReference>
<evidence type="ECO:0000313" key="3">
    <source>
        <dbReference type="Proteomes" id="UP001187143"/>
    </source>
</evidence>
<dbReference type="EMBL" id="JAWLLD010000024">
    <property type="protein sequence ID" value="MDV7014511.1"/>
    <property type="molecule type" value="Genomic_DNA"/>
</dbReference>
<proteinExistence type="predicted"/>
<dbReference type="GO" id="GO:0032259">
    <property type="term" value="P:methylation"/>
    <property type="evidence" value="ECO:0007669"/>
    <property type="project" value="UniProtKB-KW"/>
</dbReference>
<keyword evidence="2" id="KW-0808">Transferase</keyword>
<dbReference type="Gene3D" id="3.40.50.150">
    <property type="entry name" value="Vaccinia Virus protein VP39"/>
    <property type="match status" value="1"/>
</dbReference>
<feature type="domain" description="Methyltransferase type 11" evidence="1">
    <location>
        <begin position="63"/>
        <end position="155"/>
    </location>
</feature>
<accession>A0AAE4RKA0</accession>
<evidence type="ECO:0000259" key="1">
    <source>
        <dbReference type="Pfam" id="PF08241"/>
    </source>
</evidence>
<sequence>MAVTDLFARRATLARSVRLLSEFRYEQSDPARFYGALAADTVAMVSDLWRAAHADSPAGRTLLDVGGGPGYFATAFARAGLDYVGVEPDPGEMHAAGPAGAAAGGRFVRASGMALPFADDSVDICLSSNVAEHVPRPWQLGAEMLRVTRPGGLAVLSYTVWLGPFGGHEMGLTHYLGGERAAARYARKHGHPAKNNYGSSLFEVSAADGLTWAANTGAALAAFPRYHPRWAWWLTGVPVLREFLVSNLVLVLQPQE</sequence>
<dbReference type="EC" id="2.1.1.-" evidence="2"/>
<comment type="caution">
    <text evidence="2">The sequence shown here is derived from an EMBL/GenBank/DDBJ whole genome shotgun (WGS) entry which is preliminary data.</text>
</comment>
<dbReference type="Proteomes" id="UP001187143">
    <property type="component" value="Unassembled WGS sequence"/>
</dbReference>
<dbReference type="GO" id="GO:0008757">
    <property type="term" value="F:S-adenosylmethionine-dependent methyltransferase activity"/>
    <property type="evidence" value="ECO:0007669"/>
    <property type="project" value="InterPro"/>
</dbReference>
<protein>
    <submittedName>
        <fullName evidence="2">Class I SAM-dependent methyltransferase</fullName>
        <ecNumber evidence="2">2.1.1.-</ecNumber>
    </submittedName>
</protein>
<reference evidence="2" key="1">
    <citation type="submission" date="2023-10" db="EMBL/GenBank/DDBJ databases">
        <title>Characterization and genome sequence of Mycobacterium intracellulare ABSURDO, a novel pathogenic isolate with three colony morphotypes that vary in growth and acid-fastness.</title>
        <authorList>
            <person name="Jude B.A."/>
            <person name="Robinson R.T."/>
        </authorList>
    </citation>
    <scope>NUCLEOTIDE SEQUENCE</scope>
    <source>
        <strain evidence="2">ABSURDO Component B</strain>
    </source>
</reference>
<gene>
    <name evidence="2" type="ORF">R4F53_19685</name>
</gene>
<dbReference type="RefSeq" id="WP_202320922.1">
    <property type="nucleotide sequence ID" value="NZ_AP024241.1"/>
</dbReference>
<dbReference type="AlphaFoldDB" id="A0AAE4RKA0"/>